<dbReference type="SMART" id="SM00248">
    <property type="entry name" value="ANK"/>
    <property type="match status" value="3"/>
</dbReference>
<dbReference type="PANTHER" id="PTHR24171">
    <property type="entry name" value="ANKYRIN REPEAT DOMAIN-CONTAINING PROTEIN 39-RELATED"/>
    <property type="match status" value="1"/>
</dbReference>
<feature type="signal peptide" evidence="4">
    <location>
        <begin position="1"/>
        <end position="21"/>
    </location>
</feature>
<protein>
    <submittedName>
        <fullName evidence="5">Ankyrin repeat domain-containing protein</fullName>
    </submittedName>
</protein>
<evidence type="ECO:0000256" key="2">
    <source>
        <dbReference type="ARBA" id="ARBA00023043"/>
    </source>
</evidence>
<dbReference type="Pfam" id="PF12796">
    <property type="entry name" value="Ank_2"/>
    <property type="match status" value="1"/>
</dbReference>
<dbReference type="AlphaFoldDB" id="A0ABD5LPV5"/>
<evidence type="ECO:0000256" key="1">
    <source>
        <dbReference type="ARBA" id="ARBA00022737"/>
    </source>
</evidence>
<dbReference type="RefSeq" id="WP_353574749.1">
    <property type="nucleotide sequence ID" value="NZ_JBETME010000022.1"/>
</dbReference>
<proteinExistence type="predicted"/>
<feature type="chain" id="PRO_5044766112" evidence="4">
    <location>
        <begin position="22"/>
        <end position="184"/>
    </location>
</feature>
<keyword evidence="2 3" id="KW-0040">ANK repeat</keyword>
<feature type="repeat" description="ANK" evidence="3">
    <location>
        <begin position="122"/>
        <end position="156"/>
    </location>
</feature>
<dbReference type="SUPFAM" id="SSF48403">
    <property type="entry name" value="Ankyrin repeat"/>
    <property type="match status" value="1"/>
</dbReference>
<dbReference type="InterPro" id="IPR036770">
    <property type="entry name" value="Ankyrin_rpt-contain_sf"/>
</dbReference>
<evidence type="ECO:0000256" key="4">
    <source>
        <dbReference type="SAM" id="SignalP"/>
    </source>
</evidence>
<reference evidence="5 6" key="1">
    <citation type="submission" date="2024-06" db="EMBL/GenBank/DDBJ databases">
        <title>Genome sequencing of Agrobacterium spp. from tobacco in Serbia.</title>
        <authorList>
            <person name="Ilicic R.J."/>
            <person name="Studholme D.J."/>
            <person name="Jelusic A."/>
            <person name="Barac G."/>
            <person name="Bagi F."/>
            <person name="Popovic Milovanovic T."/>
        </authorList>
    </citation>
    <scope>NUCLEOTIDE SEQUENCE [LARGE SCALE GENOMIC DNA]</scope>
    <source>
        <strain evidence="5 6">DA1</strain>
    </source>
</reference>
<evidence type="ECO:0000313" key="6">
    <source>
        <dbReference type="Proteomes" id="UP001438189"/>
    </source>
</evidence>
<organism evidence="5 6">
    <name type="scientific">Agrobacterium radiobacter</name>
    <dbReference type="NCBI Taxonomy" id="362"/>
    <lineage>
        <taxon>Bacteria</taxon>
        <taxon>Pseudomonadati</taxon>
        <taxon>Pseudomonadota</taxon>
        <taxon>Alphaproteobacteria</taxon>
        <taxon>Hyphomicrobiales</taxon>
        <taxon>Rhizobiaceae</taxon>
        <taxon>Rhizobium/Agrobacterium group</taxon>
        <taxon>Agrobacterium</taxon>
        <taxon>Agrobacterium tumefaciens complex</taxon>
    </lineage>
</organism>
<keyword evidence="4" id="KW-0732">Signal</keyword>
<sequence length="184" mass="19616">MFRWVHRFLAVLGISISSAIAADGDAVRTFHDAVHVGEVETVRTMLATEPSLATSRDEYGFQPVHLLDMYPDEKVLDLLLAKGADINAANDDGVTILHIVTDPDAVPLLVGRGANIEARDKRGWTPLIMQANNQQNGPDVVAALLAHGADPNAEGHNGETALSFARETGDGSFIEVLIANGAVK</sequence>
<feature type="repeat" description="ANK" evidence="3">
    <location>
        <begin position="157"/>
        <end position="184"/>
    </location>
</feature>
<evidence type="ECO:0000313" key="5">
    <source>
        <dbReference type="EMBL" id="MES4993825.1"/>
    </source>
</evidence>
<dbReference type="EMBL" id="JBETME010000022">
    <property type="protein sequence ID" value="MES4993825.1"/>
    <property type="molecule type" value="Genomic_DNA"/>
</dbReference>
<dbReference type="Proteomes" id="UP001438189">
    <property type="component" value="Unassembled WGS sequence"/>
</dbReference>
<gene>
    <name evidence="5" type="ORF">ABVB70_26395</name>
</gene>
<feature type="repeat" description="ANK" evidence="3">
    <location>
        <begin position="59"/>
        <end position="91"/>
    </location>
</feature>
<dbReference type="Gene3D" id="1.25.40.20">
    <property type="entry name" value="Ankyrin repeat-containing domain"/>
    <property type="match status" value="1"/>
</dbReference>
<dbReference type="PROSITE" id="PS50088">
    <property type="entry name" value="ANK_REPEAT"/>
    <property type="match status" value="3"/>
</dbReference>
<dbReference type="PROSITE" id="PS50297">
    <property type="entry name" value="ANK_REP_REGION"/>
    <property type="match status" value="2"/>
</dbReference>
<evidence type="ECO:0000256" key="3">
    <source>
        <dbReference type="PROSITE-ProRule" id="PRU00023"/>
    </source>
</evidence>
<name>A0ABD5LPV5_AGRRD</name>
<keyword evidence="1" id="KW-0677">Repeat</keyword>
<dbReference type="InterPro" id="IPR002110">
    <property type="entry name" value="Ankyrin_rpt"/>
</dbReference>
<comment type="caution">
    <text evidence="5">The sequence shown here is derived from an EMBL/GenBank/DDBJ whole genome shotgun (WGS) entry which is preliminary data.</text>
</comment>
<accession>A0ABD5LPV5</accession>